<evidence type="ECO:0000256" key="7">
    <source>
        <dbReference type="SAM" id="Phobius"/>
    </source>
</evidence>
<evidence type="ECO:0000256" key="6">
    <source>
        <dbReference type="ARBA" id="ARBA00023180"/>
    </source>
</evidence>
<accession>A0AAV6H2E1</accession>
<keyword evidence="6" id="KW-0325">Glycoprotein</keyword>
<reference evidence="8" key="1">
    <citation type="submission" date="2020-10" db="EMBL/GenBank/DDBJ databases">
        <title>Chromosome-scale genome assembly of the Allis shad, Alosa alosa.</title>
        <authorList>
            <person name="Margot Z."/>
            <person name="Christophe K."/>
            <person name="Cabau C."/>
            <person name="Louis A."/>
            <person name="Berthelot C."/>
            <person name="Parey E."/>
            <person name="Roest Crollius H."/>
            <person name="Montfort J."/>
            <person name="Robinson-Rechavi M."/>
            <person name="Bucao C."/>
            <person name="Bouchez O."/>
            <person name="Gislard M."/>
            <person name="Lluch J."/>
            <person name="Milhes M."/>
            <person name="Lampietro C."/>
            <person name="Lopez Roques C."/>
            <person name="Donnadieu C."/>
            <person name="Braasch I."/>
            <person name="Desvignes T."/>
            <person name="Postlethwait J."/>
            <person name="Bobe J."/>
            <person name="Guiguen Y."/>
        </authorList>
    </citation>
    <scope>NUCLEOTIDE SEQUENCE</scope>
    <source>
        <strain evidence="8">M-15738</strain>
        <tissue evidence="8">Blood</tissue>
    </source>
</reference>
<keyword evidence="4" id="KW-0130">Cell adhesion</keyword>
<dbReference type="InterPro" id="IPR010335">
    <property type="entry name" value="Mesothelin"/>
</dbReference>
<dbReference type="GO" id="GO:0007160">
    <property type="term" value="P:cell-matrix adhesion"/>
    <property type="evidence" value="ECO:0007669"/>
    <property type="project" value="TreeGrafter"/>
</dbReference>
<dbReference type="Proteomes" id="UP000823561">
    <property type="component" value="Chromosome 6"/>
</dbReference>
<comment type="caution">
    <text evidence="8">The sequence shown here is derived from an EMBL/GenBank/DDBJ whole genome shotgun (WGS) entry which is preliminary data.</text>
</comment>
<keyword evidence="3" id="KW-0732">Signal</keyword>
<comment type="subcellular location">
    <subcellularLocation>
        <location evidence="1">Membrane</location>
    </subcellularLocation>
</comment>
<evidence type="ECO:0000256" key="5">
    <source>
        <dbReference type="ARBA" id="ARBA00023136"/>
    </source>
</evidence>
<keyword evidence="9" id="KW-1185">Reference proteome</keyword>
<organism evidence="8 9">
    <name type="scientific">Alosa alosa</name>
    <name type="common">allis shad</name>
    <dbReference type="NCBI Taxonomy" id="278164"/>
    <lineage>
        <taxon>Eukaryota</taxon>
        <taxon>Metazoa</taxon>
        <taxon>Chordata</taxon>
        <taxon>Craniata</taxon>
        <taxon>Vertebrata</taxon>
        <taxon>Euteleostomi</taxon>
        <taxon>Actinopterygii</taxon>
        <taxon>Neopterygii</taxon>
        <taxon>Teleostei</taxon>
        <taxon>Clupei</taxon>
        <taxon>Clupeiformes</taxon>
        <taxon>Clupeoidei</taxon>
        <taxon>Clupeidae</taxon>
        <taxon>Alosa</taxon>
    </lineage>
</organism>
<dbReference type="EMBL" id="JADWDJ010000006">
    <property type="protein sequence ID" value="KAG5280137.1"/>
    <property type="molecule type" value="Genomic_DNA"/>
</dbReference>
<proteinExistence type="inferred from homology"/>
<evidence type="ECO:0000313" key="8">
    <source>
        <dbReference type="EMBL" id="KAG5280137.1"/>
    </source>
</evidence>
<comment type="similarity">
    <text evidence="2">Belongs to the mesothelin family.</text>
</comment>
<gene>
    <name evidence="8" type="ORF">AALO_G00085390</name>
</gene>
<evidence type="ECO:0000313" key="9">
    <source>
        <dbReference type="Proteomes" id="UP000823561"/>
    </source>
</evidence>
<sequence length="1923" mass="214128">MHGSVEDFDDIGSTPLASHVIGYENWLDRGTRSNIINYRLCEGDSWGNHWHCVTMTHKQKYALLAFAILGLGLCHTASAQECRNSSNPDQPQRDPEEVRNATQGFLTCADLGSMDTAFSPENAQKLRGLLDIGFDFYNFLRASRSPGPVEDLIRAIRTNHSAVGDLRDPRFMRAWFHVRLRPQLAFQSKDLLSCLSQANLSCESYQALVMELSEYKESMHPTRQMMVYKEFILPFLTNSSKGCVENSNSSGDWLIKNFQSFASFAFVRDLIKLNINFSALKVLDKLTPEQKVELILYPDTFNLNNQTIVLVLQNLIQPLLENQHLNQSMLNMTTPSNQTSMNSTSSNSTEIHPKLQAFLIFLRPLGSFIHQFVSTVRERNESSIKGHVLAQVVVNWTLSQLAGHFSQNFTLNNQTFVGAEPTSQMFNVTNFEDWFQHVVVPLLKRFLPGNTTIPQDLTAIFNHVFNSNNAMVPPEPSDPPEICNINHNSSSTCLVPETTVNLAVVLRCVTNTTSMNVTGERIKSLVAGLVGTLRDQMKNAARPNVTYLSGRLPSITLNAEQLRDADVVGLWAGARLAPALSMLSKEYRSCLSAQDFSCEAFQAIVRILGQHVMDRREQHLVYTEFIVPFLSRNNTRDPGCVRSVNDSRQWLERNFGPFSVFANLSEFNHLNQNFSAMDALCLLTTTQLADFALTPGQLRDPQIVQKILSHVGPDDLGNFFDRVSPAIPTLNLTQDVRSAILKQVFDKANLSNPALNDTDVLVWLDRLSPFLPNMTEDQVKPFFAIVRLRDCSTTQRGVDLLNSIRPTLMKDTQEEIQKQIEQTLKEPSPLRCYQNNSFLGFLNDTFHGFELPKLTGVLSLIPPGRRPMVISSIHPSELGDFLSRPDVVENDTELCTVFNNYNRTPEFLEQEMLPEDVRGPVLPCIWPLALAAENQKEADQWFDVRLKPYLPFLNKTLLTSADTLNASCLPFRKLVGFLGTNFSFNGSDFTKKEAFDTVKTYLQSDSTPKCYSPTDPKLNSTAWFVNYIGAFVIFVTSDDLDTFGSTDTLQTFTVNPQNIQLFSENNVSQTAVTSYTQLLFLQNPTFNPITLPPVFQCLVPGSVYTTLNQSASLAILANLHQTCVSSVNQEISSALAGNIQTVNAETIGALGQQSVGLTPVQITSASPKVIFDSISTFSNISGWSQGQLSSIITILFQQNYQVNSAANLLNLGTLVGGLPSTTFTSIPASAIIQSVQNPTFVTNLLSAPPIVQQTCVRQIVKADSSPSALLAIPSDLVTQIPRNLVLFQSTEDAININKKKWKQEQAVLFFDTVATGIPEPDDLSVDVLQGFTCSRVRTFQKTKVRRLIRACRRRGARRKVVLQQTQLTCMYNLIKAEKPTDFANYSSDMLLYFNYADIPQASCKSYFTEAGNADFTVLNRALSGRRALLLNNARQCLGITGTNINRENVEVLGNMACTLDQSYIENSDPEILEKLKNCNDFTDAQSSAMQTVLINGNTKYGPPARWREKTLDDLGILPLYLNNDFWGRFETRTKARFLRRFLRRLRRGKTQKRKLKRLFRQLLRGTRSKRGADQCTVGNITRATITDDSFPFGYDETQFRHCLSAEVVKGNLAILTEKVDVDEFQRVILDRLNEAYPSGLSDQQVQLLGSVSRVATITEINKWNISSADSLAALMNSDDGEWEAEKSKVIVTKFLKVTNNSLGSTELNFVGGPNLCALDTSSLSAISSESIEQADALEISNCTTEKKRALFTIAQKAFPINFLNRNSNAVTNYQLIQPYLGGATLDYVRSLSSCNVSMDIDTLIDLDESVLLNLRVSEVSGLLGNNLADLESFQNETVIQNWISRQLQSDLDTLNLNLTGGRADVTTASTNTTEAATTTAASNTATTATTTTVATTASAGNIGSSYSLLFIFLNLVFIKMYFV</sequence>
<feature type="transmembrane region" description="Helical" evidence="7">
    <location>
        <begin position="1905"/>
        <end position="1922"/>
    </location>
</feature>
<evidence type="ECO:0000256" key="3">
    <source>
        <dbReference type="ARBA" id="ARBA00022729"/>
    </source>
</evidence>
<dbReference type="Pfam" id="PF06060">
    <property type="entry name" value="Mesothelin"/>
    <property type="match status" value="1"/>
</dbReference>
<keyword evidence="7" id="KW-1133">Transmembrane helix</keyword>
<dbReference type="InterPro" id="IPR026664">
    <property type="entry name" value="Stereocilin-rel"/>
</dbReference>
<keyword evidence="7" id="KW-0812">Transmembrane</keyword>
<dbReference type="GO" id="GO:0009986">
    <property type="term" value="C:cell surface"/>
    <property type="evidence" value="ECO:0007669"/>
    <property type="project" value="TreeGrafter"/>
</dbReference>
<dbReference type="PANTHER" id="PTHR23412:SF6">
    <property type="entry name" value="MESOTHELIN"/>
    <property type="match status" value="1"/>
</dbReference>
<evidence type="ECO:0000256" key="4">
    <source>
        <dbReference type="ARBA" id="ARBA00022889"/>
    </source>
</evidence>
<evidence type="ECO:0008006" key="10">
    <source>
        <dbReference type="Google" id="ProtNLM"/>
    </source>
</evidence>
<dbReference type="PANTHER" id="PTHR23412">
    <property type="entry name" value="STEREOCILIN RELATED"/>
    <property type="match status" value="1"/>
</dbReference>
<evidence type="ECO:0000256" key="2">
    <source>
        <dbReference type="ARBA" id="ARBA00011016"/>
    </source>
</evidence>
<evidence type="ECO:0000256" key="1">
    <source>
        <dbReference type="ARBA" id="ARBA00004370"/>
    </source>
</evidence>
<name>A0AAV6H2E1_9TELE</name>
<keyword evidence="5 7" id="KW-0472">Membrane</keyword>
<dbReference type="GO" id="GO:0016020">
    <property type="term" value="C:membrane"/>
    <property type="evidence" value="ECO:0007669"/>
    <property type="project" value="UniProtKB-SubCell"/>
</dbReference>
<protein>
    <recommendedName>
        <fullName evidence="10">Mesothelin</fullName>
    </recommendedName>
</protein>